<dbReference type="GO" id="GO:0008422">
    <property type="term" value="F:beta-glucosidase activity"/>
    <property type="evidence" value="ECO:0007669"/>
    <property type="project" value="UniProtKB-EC"/>
</dbReference>
<evidence type="ECO:0000313" key="9">
    <source>
        <dbReference type="EMBL" id="KQC31823.1"/>
    </source>
</evidence>
<evidence type="ECO:0000256" key="2">
    <source>
        <dbReference type="ARBA" id="ARBA00005336"/>
    </source>
</evidence>
<dbReference type="STRING" id="346185.AAY42_17075"/>
<dbReference type="SUPFAM" id="SSF51445">
    <property type="entry name" value="(Trans)glycosidases"/>
    <property type="match status" value="1"/>
</dbReference>
<accession>A0A0Q0XLM3</accession>
<dbReference type="PRINTS" id="PR00133">
    <property type="entry name" value="GLHYDRLASE3"/>
</dbReference>
<evidence type="ECO:0000259" key="8">
    <source>
        <dbReference type="Pfam" id="PF01915"/>
    </source>
</evidence>
<dbReference type="Pfam" id="PF01915">
    <property type="entry name" value="Glyco_hydro_3_C"/>
    <property type="match status" value="1"/>
</dbReference>
<protein>
    <recommendedName>
        <fullName evidence="3">beta-glucosidase</fullName>
        <ecNumber evidence="3">3.2.1.21</ecNumber>
    </recommendedName>
</protein>
<evidence type="ECO:0000256" key="5">
    <source>
        <dbReference type="ARBA" id="ARBA00022801"/>
    </source>
</evidence>
<dbReference type="InterPro" id="IPR001764">
    <property type="entry name" value="Glyco_hydro_3_N"/>
</dbReference>
<dbReference type="AlphaFoldDB" id="A0A0Q0XLM3"/>
<feature type="domain" description="Glycoside hydrolase family 3 C-terminal" evidence="8">
    <location>
        <begin position="383"/>
        <end position="592"/>
    </location>
</feature>
<proteinExistence type="inferred from homology"/>
<dbReference type="PANTHER" id="PTHR30620:SF16">
    <property type="entry name" value="LYSOSOMAL BETA GLUCOSIDASE"/>
    <property type="match status" value="1"/>
</dbReference>
<dbReference type="InterPro" id="IPR036962">
    <property type="entry name" value="Glyco_hydro_3_N_sf"/>
</dbReference>
<dbReference type="PANTHER" id="PTHR30620">
    <property type="entry name" value="PERIPLASMIC BETA-GLUCOSIDASE-RELATED"/>
    <property type="match status" value="1"/>
</dbReference>
<organism evidence="9 10">
    <name type="scientific">Flagellimonas eckloniae</name>
    <dbReference type="NCBI Taxonomy" id="346185"/>
    <lineage>
        <taxon>Bacteria</taxon>
        <taxon>Pseudomonadati</taxon>
        <taxon>Bacteroidota</taxon>
        <taxon>Flavobacteriia</taxon>
        <taxon>Flavobacteriales</taxon>
        <taxon>Flavobacteriaceae</taxon>
        <taxon>Flagellimonas</taxon>
    </lineage>
</organism>
<dbReference type="Proteomes" id="UP000050827">
    <property type="component" value="Unassembled WGS sequence"/>
</dbReference>
<dbReference type="PATRIC" id="fig|1547436.3.peg.3517"/>
<comment type="caution">
    <text evidence="9">The sequence shown here is derived from an EMBL/GenBank/DDBJ whole genome shotgun (WGS) entry which is preliminary data.</text>
</comment>
<feature type="domain" description="Glycoside hydrolase family 3 N-terminal" evidence="7">
    <location>
        <begin position="37"/>
        <end position="345"/>
    </location>
</feature>
<dbReference type="GO" id="GO:0009251">
    <property type="term" value="P:glucan catabolic process"/>
    <property type="evidence" value="ECO:0007669"/>
    <property type="project" value="TreeGrafter"/>
</dbReference>
<reference evidence="9 10" key="1">
    <citation type="submission" date="2015-04" db="EMBL/GenBank/DDBJ databases">
        <title>Complete genome of flavobacterium.</title>
        <authorList>
            <person name="Kwon Y.M."/>
            <person name="Kim S.-J."/>
        </authorList>
    </citation>
    <scope>NUCLEOTIDE SEQUENCE [LARGE SCALE GENOMIC DNA]</scope>
    <source>
        <strain evidence="9 10">DK169</strain>
    </source>
</reference>
<evidence type="ECO:0000256" key="1">
    <source>
        <dbReference type="ARBA" id="ARBA00000448"/>
    </source>
</evidence>
<dbReference type="EMBL" id="LCTZ01000002">
    <property type="protein sequence ID" value="KQC31823.1"/>
    <property type="molecule type" value="Genomic_DNA"/>
</dbReference>
<name>A0A0Q0XLM3_9FLAO</name>
<dbReference type="Gene3D" id="3.40.50.1700">
    <property type="entry name" value="Glycoside hydrolase family 3 C-terminal domain"/>
    <property type="match status" value="1"/>
</dbReference>
<keyword evidence="5 9" id="KW-0378">Hydrolase</keyword>
<dbReference type="InterPro" id="IPR051915">
    <property type="entry name" value="Cellulose_Degrad_GH3"/>
</dbReference>
<dbReference type="SUPFAM" id="SSF52279">
    <property type="entry name" value="Beta-D-glucan exohydrolase, C-terminal domain"/>
    <property type="match status" value="1"/>
</dbReference>
<dbReference type="InterPro" id="IPR036881">
    <property type="entry name" value="Glyco_hydro_3_C_sf"/>
</dbReference>
<keyword evidence="10" id="KW-1185">Reference proteome</keyword>
<evidence type="ECO:0000256" key="3">
    <source>
        <dbReference type="ARBA" id="ARBA00012744"/>
    </source>
</evidence>
<evidence type="ECO:0000256" key="6">
    <source>
        <dbReference type="ARBA" id="ARBA00023295"/>
    </source>
</evidence>
<dbReference type="Gene3D" id="3.20.20.300">
    <property type="entry name" value="Glycoside hydrolase, family 3, N-terminal domain"/>
    <property type="match status" value="1"/>
</dbReference>
<sequence>MIGTCFISSCKKQKMGKENNADISIEQKVDSLLALMTLEEKIGQMTQVRHFDDLSNDNDIATKFIGSVIHTQGPLPGNNALEWQARFTSLQEKALSTRLGIPLLFGVDAIHGQNTYEGATIFPHNIGLGATRNAALVEQAAKITAIEAQATGFTWVFSPCIAIPYNEKWGRVYEAFSESTKLTEALTRASVKGLQGNLLDNHTVMATAKHFIGDGSTDFGHEGGETSLGPQQVQERLLPPYTVAVNEGVGAVMASFNSMSGRPMHAHKELITKLLKGTMKFDGIMVSDWKGYSRFGENDVINAGVDVIMAVEGDLEMYLEGLKSGVESGYVSQDRIDDAVRRVLRQKFKLGLFENPFPDSTLVEKIGIQEHRDVARQAVRESLVLLKNNRNILPLNKDLAKIVVVGEHANNSGLQSGGWTINWQGSTENYEGATTILQGIENIAKGDIIYDEDGTGNHDDADIAIIVVGETPYAESFGDIGGEIDAYEITLTEAHQNYINNYVSKGIKTVVVLISGRPLVTTKQIEQSDAFVAAWLPGSEGDGIAEVLFGDYSFKGKLPHSWPKSEEDYKGKYGPNFWNDSITPLFSYGFGLR</sequence>
<evidence type="ECO:0000259" key="7">
    <source>
        <dbReference type="Pfam" id="PF00933"/>
    </source>
</evidence>
<dbReference type="Pfam" id="PF00933">
    <property type="entry name" value="Glyco_hydro_3"/>
    <property type="match status" value="1"/>
</dbReference>
<dbReference type="EC" id="3.2.1.21" evidence="3"/>
<dbReference type="InterPro" id="IPR017853">
    <property type="entry name" value="GH"/>
</dbReference>
<keyword evidence="4" id="KW-0732">Signal</keyword>
<evidence type="ECO:0000313" key="10">
    <source>
        <dbReference type="Proteomes" id="UP000050827"/>
    </source>
</evidence>
<comment type="similarity">
    <text evidence="2">Belongs to the glycosyl hydrolase 3 family.</text>
</comment>
<dbReference type="InterPro" id="IPR002772">
    <property type="entry name" value="Glyco_hydro_3_C"/>
</dbReference>
<comment type="catalytic activity">
    <reaction evidence="1">
        <text>Hydrolysis of terminal, non-reducing beta-D-glucosyl residues with release of beta-D-glucose.</text>
        <dbReference type="EC" id="3.2.1.21"/>
    </reaction>
</comment>
<keyword evidence="6" id="KW-0326">Glycosidase</keyword>
<gene>
    <name evidence="9" type="ORF">AAY42_17075</name>
</gene>
<evidence type="ECO:0000256" key="4">
    <source>
        <dbReference type="ARBA" id="ARBA00022729"/>
    </source>
</evidence>